<proteinExistence type="predicted"/>
<protein>
    <submittedName>
        <fullName evidence="2">Uncharacterized protein</fullName>
    </submittedName>
</protein>
<accession>A0A8H5B549</accession>
<evidence type="ECO:0000313" key="3">
    <source>
        <dbReference type="Proteomes" id="UP000567179"/>
    </source>
</evidence>
<feature type="region of interest" description="Disordered" evidence="1">
    <location>
        <begin position="1"/>
        <end position="38"/>
    </location>
</feature>
<sequence length="481" mass="54057">MPPKNQPPQNSPQQNPQRNPLQQNPPSNSRNPSSPTDLTVKARADTVPAGFPATELVERCLKLIATTTSPIPRDVFTLGQLFTRASSVYEGILALIKHIDNSAVADLDKDWEPFDAYTNAIPPLERFLFDFYQGYAEEKFRSTLPPSDSTFNGVLYVKTWKVDREFISKSFKALHHDDLNLKGLSPQLAKSLIASYTTERQTDDKTLLGALLRFIQDNKLGDEYLEKGAKVPLSIKAMKAELVEIAKKLIASPYDEVASSVIIRTFMYFAIPCTLILSADVEGQWKIYLRKIIIWEAFNSLIVKVKAYVNAPKNADEIEELFSEIEKLLLQLGDTDIATAAEILSLFKLAPVIYRMYHGRSVALIKTLYYLDRHSRKPENKAVATYRYDLKQVMTECVDNLTALSKIKLDIASFSTDSAEYKAKSKEIEGLFDKSKPLFESLRADSLSQYVEAYSTAVSIDESHVKEAKEKLFPSTIKSGG</sequence>
<organism evidence="2 3">
    <name type="scientific">Psilocybe cf. subviscida</name>
    <dbReference type="NCBI Taxonomy" id="2480587"/>
    <lineage>
        <taxon>Eukaryota</taxon>
        <taxon>Fungi</taxon>
        <taxon>Dikarya</taxon>
        <taxon>Basidiomycota</taxon>
        <taxon>Agaricomycotina</taxon>
        <taxon>Agaricomycetes</taxon>
        <taxon>Agaricomycetidae</taxon>
        <taxon>Agaricales</taxon>
        <taxon>Agaricineae</taxon>
        <taxon>Strophariaceae</taxon>
        <taxon>Psilocybe</taxon>
    </lineage>
</organism>
<evidence type="ECO:0000256" key="1">
    <source>
        <dbReference type="SAM" id="MobiDB-lite"/>
    </source>
</evidence>
<dbReference type="EMBL" id="JAACJJ010000042">
    <property type="protein sequence ID" value="KAF5316223.1"/>
    <property type="molecule type" value="Genomic_DNA"/>
</dbReference>
<name>A0A8H5B549_9AGAR</name>
<dbReference type="OrthoDB" id="2953592at2759"/>
<feature type="compositionally biased region" description="Low complexity" evidence="1">
    <location>
        <begin position="11"/>
        <end position="35"/>
    </location>
</feature>
<dbReference type="Proteomes" id="UP000567179">
    <property type="component" value="Unassembled WGS sequence"/>
</dbReference>
<feature type="compositionally biased region" description="Pro residues" evidence="1">
    <location>
        <begin position="1"/>
        <end position="10"/>
    </location>
</feature>
<comment type="caution">
    <text evidence="2">The sequence shown here is derived from an EMBL/GenBank/DDBJ whole genome shotgun (WGS) entry which is preliminary data.</text>
</comment>
<dbReference type="AlphaFoldDB" id="A0A8H5B549"/>
<reference evidence="2 3" key="1">
    <citation type="journal article" date="2020" name="ISME J.">
        <title>Uncovering the hidden diversity of litter-decomposition mechanisms in mushroom-forming fungi.</title>
        <authorList>
            <person name="Floudas D."/>
            <person name="Bentzer J."/>
            <person name="Ahren D."/>
            <person name="Johansson T."/>
            <person name="Persson P."/>
            <person name="Tunlid A."/>
        </authorList>
    </citation>
    <scope>NUCLEOTIDE SEQUENCE [LARGE SCALE GENOMIC DNA]</scope>
    <source>
        <strain evidence="2 3">CBS 101986</strain>
    </source>
</reference>
<gene>
    <name evidence="2" type="ORF">D9619_006648</name>
</gene>
<evidence type="ECO:0000313" key="2">
    <source>
        <dbReference type="EMBL" id="KAF5316223.1"/>
    </source>
</evidence>
<keyword evidence="3" id="KW-1185">Reference proteome</keyword>